<evidence type="ECO:0000313" key="1">
    <source>
        <dbReference type="EMBL" id="MCD7466358.1"/>
    </source>
</evidence>
<dbReference type="EMBL" id="JACEIK010001134">
    <property type="protein sequence ID" value="MCD7466358.1"/>
    <property type="molecule type" value="Genomic_DNA"/>
</dbReference>
<comment type="caution">
    <text evidence="1">The sequence shown here is derived from an EMBL/GenBank/DDBJ whole genome shotgun (WGS) entry which is preliminary data.</text>
</comment>
<proteinExistence type="predicted"/>
<name>A0ABS8T5D4_DATST</name>
<sequence>MATKAPNYEKTQSLATSQPIHPLSIQIATTLTMFRHLFFYSVEQVARIASSIVIIVEESSVAHIHSATIEERMGIHDGPTSKLGSSDGRRIVDMYGNTGSLGNSLVGLDSSTRISLECGNLGGDSGFYPNTIAPMEGV</sequence>
<accession>A0ABS8T5D4</accession>
<dbReference type="Proteomes" id="UP000823775">
    <property type="component" value="Unassembled WGS sequence"/>
</dbReference>
<evidence type="ECO:0000313" key="2">
    <source>
        <dbReference type="Proteomes" id="UP000823775"/>
    </source>
</evidence>
<protein>
    <submittedName>
        <fullName evidence="1">Uncharacterized protein</fullName>
    </submittedName>
</protein>
<reference evidence="1 2" key="1">
    <citation type="journal article" date="2021" name="BMC Genomics">
        <title>Datura genome reveals duplications of psychoactive alkaloid biosynthetic genes and high mutation rate following tissue culture.</title>
        <authorList>
            <person name="Rajewski A."/>
            <person name="Carter-House D."/>
            <person name="Stajich J."/>
            <person name="Litt A."/>
        </authorList>
    </citation>
    <scope>NUCLEOTIDE SEQUENCE [LARGE SCALE GENOMIC DNA]</scope>
    <source>
        <strain evidence="1">AR-01</strain>
    </source>
</reference>
<keyword evidence="2" id="KW-1185">Reference proteome</keyword>
<gene>
    <name evidence="1" type="ORF">HAX54_002982</name>
</gene>
<organism evidence="1 2">
    <name type="scientific">Datura stramonium</name>
    <name type="common">Jimsonweed</name>
    <name type="synonym">Common thornapple</name>
    <dbReference type="NCBI Taxonomy" id="4076"/>
    <lineage>
        <taxon>Eukaryota</taxon>
        <taxon>Viridiplantae</taxon>
        <taxon>Streptophyta</taxon>
        <taxon>Embryophyta</taxon>
        <taxon>Tracheophyta</taxon>
        <taxon>Spermatophyta</taxon>
        <taxon>Magnoliopsida</taxon>
        <taxon>eudicotyledons</taxon>
        <taxon>Gunneridae</taxon>
        <taxon>Pentapetalae</taxon>
        <taxon>asterids</taxon>
        <taxon>lamiids</taxon>
        <taxon>Solanales</taxon>
        <taxon>Solanaceae</taxon>
        <taxon>Solanoideae</taxon>
        <taxon>Datureae</taxon>
        <taxon>Datura</taxon>
    </lineage>
</organism>